<dbReference type="PANTHER" id="PTHR31809">
    <property type="entry name" value="BUD13 HOMOLOG"/>
    <property type="match status" value="1"/>
</dbReference>
<dbReference type="Pfam" id="PF09736">
    <property type="entry name" value="Bud13"/>
    <property type="match status" value="1"/>
</dbReference>
<dbReference type="STRING" id="34508.A0A4U5NBT6"/>
<feature type="compositionally biased region" description="Basic and acidic residues" evidence="3">
    <location>
        <begin position="234"/>
        <end position="245"/>
    </location>
</feature>
<evidence type="ECO:0000256" key="3">
    <source>
        <dbReference type="SAM" id="MobiDB-lite"/>
    </source>
</evidence>
<reference evidence="4 5" key="1">
    <citation type="journal article" date="2015" name="Genome Biol.">
        <title>Comparative genomics of Steinernema reveals deeply conserved gene regulatory networks.</title>
        <authorList>
            <person name="Dillman A.R."/>
            <person name="Macchietto M."/>
            <person name="Porter C.F."/>
            <person name="Rogers A."/>
            <person name="Williams B."/>
            <person name="Antoshechkin I."/>
            <person name="Lee M.M."/>
            <person name="Goodwin Z."/>
            <person name="Lu X."/>
            <person name="Lewis E.E."/>
            <person name="Goodrich-Blair H."/>
            <person name="Stock S.P."/>
            <person name="Adams B.J."/>
            <person name="Sternberg P.W."/>
            <person name="Mortazavi A."/>
        </authorList>
    </citation>
    <scope>NUCLEOTIDE SEQUENCE [LARGE SCALE GENOMIC DNA]</scope>
    <source>
        <strain evidence="4 5">ALL</strain>
    </source>
</reference>
<accession>A0A4U5NBT6</accession>
<dbReference type="AlphaFoldDB" id="A0A4U5NBT6"/>
<dbReference type="PANTHER" id="PTHR31809:SF0">
    <property type="entry name" value="BUD13 HOMOLOG"/>
    <property type="match status" value="1"/>
</dbReference>
<feature type="compositionally biased region" description="Basic and acidic residues" evidence="3">
    <location>
        <begin position="260"/>
        <end position="276"/>
    </location>
</feature>
<dbReference type="GO" id="GO:0000398">
    <property type="term" value="P:mRNA splicing, via spliceosome"/>
    <property type="evidence" value="ECO:0007669"/>
    <property type="project" value="TreeGrafter"/>
</dbReference>
<feature type="compositionally biased region" description="Basic residues" evidence="3">
    <location>
        <begin position="32"/>
        <end position="44"/>
    </location>
</feature>
<feature type="region of interest" description="Disordered" evidence="3">
    <location>
        <begin position="90"/>
        <end position="276"/>
    </location>
</feature>
<name>A0A4U5NBT6_STECR</name>
<feature type="compositionally biased region" description="Basic and acidic residues" evidence="3">
    <location>
        <begin position="202"/>
        <end position="227"/>
    </location>
</feature>
<feature type="region of interest" description="Disordered" evidence="3">
    <location>
        <begin position="324"/>
        <end position="344"/>
    </location>
</feature>
<evidence type="ECO:0000313" key="4">
    <source>
        <dbReference type="EMBL" id="TKR80218.1"/>
    </source>
</evidence>
<reference evidence="4 5" key="2">
    <citation type="journal article" date="2019" name="G3 (Bethesda)">
        <title>Hybrid Assembly of the Genome of the Entomopathogenic Nematode Steinernema carpocapsae Identifies the X-Chromosome.</title>
        <authorList>
            <person name="Serra L."/>
            <person name="Macchietto M."/>
            <person name="Macias-Munoz A."/>
            <person name="McGill C.J."/>
            <person name="Rodriguez I.M."/>
            <person name="Rodriguez B."/>
            <person name="Murad R."/>
            <person name="Mortazavi A."/>
        </authorList>
    </citation>
    <scope>NUCLEOTIDE SEQUENCE [LARGE SCALE GENOMIC DNA]</scope>
    <source>
        <strain evidence="4 5">ALL</strain>
    </source>
</reference>
<dbReference type="GO" id="GO:0070274">
    <property type="term" value="C:RES complex"/>
    <property type="evidence" value="ECO:0007669"/>
    <property type="project" value="TreeGrafter"/>
</dbReference>
<dbReference type="GO" id="GO:0005684">
    <property type="term" value="C:U2-type spliceosomal complex"/>
    <property type="evidence" value="ECO:0007669"/>
    <property type="project" value="TreeGrafter"/>
</dbReference>
<feature type="compositionally biased region" description="Basic and acidic residues" evidence="3">
    <location>
        <begin position="1"/>
        <end position="16"/>
    </location>
</feature>
<dbReference type="Proteomes" id="UP000298663">
    <property type="component" value="Unassembled WGS sequence"/>
</dbReference>
<dbReference type="EMBL" id="AZBU02000004">
    <property type="protein sequence ID" value="TKR80218.1"/>
    <property type="molecule type" value="Genomic_DNA"/>
</dbReference>
<dbReference type="InterPro" id="IPR051112">
    <property type="entry name" value="CWC26_splicing_factor"/>
</dbReference>
<comment type="similarity">
    <text evidence="1">Belongs to the CWC26 family.</text>
</comment>
<feature type="compositionally biased region" description="Basic and acidic residues" evidence="3">
    <location>
        <begin position="110"/>
        <end position="137"/>
    </location>
</feature>
<organism evidence="4 5">
    <name type="scientific">Steinernema carpocapsae</name>
    <name type="common">Entomopathogenic nematode</name>
    <dbReference type="NCBI Taxonomy" id="34508"/>
    <lineage>
        <taxon>Eukaryota</taxon>
        <taxon>Metazoa</taxon>
        <taxon>Ecdysozoa</taxon>
        <taxon>Nematoda</taxon>
        <taxon>Chromadorea</taxon>
        <taxon>Rhabditida</taxon>
        <taxon>Tylenchina</taxon>
        <taxon>Panagrolaimomorpha</taxon>
        <taxon>Strongyloidoidea</taxon>
        <taxon>Steinernematidae</taxon>
        <taxon>Steinernema</taxon>
    </lineage>
</organism>
<evidence type="ECO:0000313" key="5">
    <source>
        <dbReference type="Proteomes" id="UP000298663"/>
    </source>
</evidence>
<evidence type="ECO:0000256" key="1">
    <source>
        <dbReference type="ARBA" id="ARBA00011069"/>
    </source>
</evidence>
<protein>
    <recommendedName>
        <fullName evidence="2">BUD13 homolog</fullName>
    </recommendedName>
</protein>
<dbReference type="InterPro" id="IPR018609">
    <property type="entry name" value="Bud13"/>
</dbReference>
<comment type="caution">
    <text evidence="4">The sequence shown here is derived from an EMBL/GenBank/DDBJ whole genome shotgun (WGS) entry which is preliminary data.</text>
</comment>
<keyword evidence="5" id="KW-1185">Reference proteome</keyword>
<dbReference type="GO" id="GO:0003723">
    <property type="term" value="F:RNA binding"/>
    <property type="evidence" value="ECO:0007669"/>
    <property type="project" value="TreeGrafter"/>
</dbReference>
<gene>
    <name evidence="4" type="ORF">L596_014326</name>
</gene>
<sequence length="344" mass="40090">MEKYRERYKSTDEAQKKNQKNYGGKIVEVKAQKKKKKKAKKQKNGGRMMQIVEDDTFHAVASTAKHVEYSDEEESEDEVQKAIEEKLERAKKASFKGTFQSVEINPLDESDVRESKLKTVLKLKKEGSSKTRPKRDSDDDPSPPRRRRHDSDDDASPHRRRRNDSPDDASPRGGGIATTRTWIRRRHDSGGNRSPDRRRRRHDSDKDRRDSPEVRRRRESPDRRERIAQGPSKEMPKEVADDGRNAETVYRTKMTGRNRANPELDEKKARESEKQAKLDELYKSKFNKGMKQVREREEKLAEMAELVKEDFTRYADNTKMNEHLKDQLLEDDPIGADLPGRMAT</sequence>
<evidence type="ECO:0000256" key="2">
    <source>
        <dbReference type="ARBA" id="ARBA00014454"/>
    </source>
</evidence>
<feature type="region of interest" description="Disordered" evidence="3">
    <location>
        <begin position="1"/>
        <end position="48"/>
    </location>
</feature>
<proteinExistence type="inferred from homology"/>